<dbReference type="SMART" id="SM00101">
    <property type="entry name" value="14_3_3"/>
    <property type="match status" value="1"/>
</dbReference>
<evidence type="ECO:0000313" key="3">
    <source>
        <dbReference type="EMBL" id="KAJ8504731.1"/>
    </source>
</evidence>
<evidence type="ECO:0000259" key="2">
    <source>
        <dbReference type="SMART" id="SM00101"/>
    </source>
</evidence>
<dbReference type="SUPFAM" id="SSF48445">
    <property type="entry name" value="14-3-3 protein"/>
    <property type="match status" value="1"/>
</dbReference>
<dbReference type="InterPro" id="IPR036815">
    <property type="entry name" value="14-3-3_dom_sf"/>
</dbReference>
<evidence type="ECO:0000256" key="1">
    <source>
        <dbReference type="ARBA" id="ARBA00006141"/>
    </source>
</evidence>
<organism evidence="3 4">
    <name type="scientific">Ensete ventricosum</name>
    <name type="common">Abyssinian banana</name>
    <name type="synonym">Musa ensete</name>
    <dbReference type="NCBI Taxonomy" id="4639"/>
    <lineage>
        <taxon>Eukaryota</taxon>
        <taxon>Viridiplantae</taxon>
        <taxon>Streptophyta</taxon>
        <taxon>Embryophyta</taxon>
        <taxon>Tracheophyta</taxon>
        <taxon>Spermatophyta</taxon>
        <taxon>Magnoliopsida</taxon>
        <taxon>Liliopsida</taxon>
        <taxon>Zingiberales</taxon>
        <taxon>Musaceae</taxon>
        <taxon>Ensete</taxon>
    </lineage>
</organism>
<comment type="caution">
    <text evidence="3">The sequence shown here is derived from an EMBL/GenBank/DDBJ whole genome shotgun (WGS) entry which is preliminary data.</text>
</comment>
<dbReference type="InterPro" id="IPR011989">
    <property type="entry name" value="ARM-like"/>
</dbReference>
<sequence length="310" mass="33956">MAVGREESVYMAKLAEQAERYEGMVEYMQKVADAMGEGEELMVEESNLLFVAYENVIVAHHSSWRIVSSFMQKEGRGNHDHVAAICGYHARIKFELDSIYGGILCLLDARLIPVVTVVDSKVFYLKMKGSNQGLIMGKGGARLLANIASKTEDPQTLRMIAGAIANLCGNEKLHVTLKKDGGIKALLGMVQCGHSDVVAQVARGFSNFAKCESRGISQGHRKGRSLLIEDGVLNWMASSSATFSASTRRHIELAFCHLAQNEDNTLEIIRSGGIKELIRISRESSREDTRNLAKKALDSNPAFSAEIHAA</sequence>
<dbReference type="Proteomes" id="UP001222027">
    <property type="component" value="Unassembled WGS sequence"/>
</dbReference>
<protein>
    <recommendedName>
        <fullName evidence="2">14-3-3 domain-containing protein</fullName>
    </recommendedName>
</protein>
<keyword evidence="4" id="KW-1185">Reference proteome</keyword>
<dbReference type="InterPro" id="IPR023410">
    <property type="entry name" value="14-3-3_domain"/>
</dbReference>
<dbReference type="PRINTS" id="PR00305">
    <property type="entry name" value="1433ZETA"/>
</dbReference>
<proteinExistence type="inferred from homology"/>
<dbReference type="InterPro" id="IPR016024">
    <property type="entry name" value="ARM-type_fold"/>
</dbReference>
<dbReference type="AlphaFoldDB" id="A0AAV8Q3B4"/>
<dbReference type="EMBL" id="JAQQAF010000002">
    <property type="protein sequence ID" value="KAJ8504731.1"/>
    <property type="molecule type" value="Genomic_DNA"/>
</dbReference>
<evidence type="ECO:0000313" key="4">
    <source>
        <dbReference type="Proteomes" id="UP001222027"/>
    </source>
</evidence>
<gene>
    <name evidence="3" type="ORF">OPV22_005617</name>
</gene>
<dbReference type="InterPro" id="IPR000308">
    <property type="entry name" value="14-3-3"/>
</dbReference>
<feature type="domain" description="14-3-3" evidence="2">
    <location>
        <begin position="5"/>
        <end position="249"/>
    </location>
</feature>
<name>A0AAV8Q3B4_ENSVE</name>
<comment type="similarity">
    <text evidence="1">Belongs to the 14-3-3 family.</text>
</comment>
<reference evidence="3 4" key="1">
    <citation type="submission" date="2022-12" db="EMBL/GenBank/DDBJ databases">
        <title>Chromosome-scale assembly of the Ensete ventricosum genome.</title>
        <authorList>
            <person name="Dussert Y."/>
            <person name="Stocks J."/>
            <person name="Wendawek A."/>
            <person name="Woldeyes F."/>
            <person name="Nichols R.A."/>
            <person name="Borrell J.S."/>
        </authorList>
    </citation>
    <scope>NUCLEOTIDE SEQUENCE [LARGE SCALE GENOMIC DNA]</scope>
    <source>
        <strain evidence="4">cv. Maze</strain>
        <tissue evidence="3">Seeds</tissue>
    </source>
</reference>
<dbReference type="PANTHER" id="PTHR18860">
    <property type="entry name" value="14-3-3 PROTEIN"/>
    <property type="match status" value="1"/>
</dbReference>
<accession>A0AAV8Q3B4</accession>
<dbReference type="Gene3D" id="1.25.10.10">
    <property type="entry name" value="Leucine-rich Repeat Variant"/>
    <property type="match status" value="1"/>
</dbReference>
<dbReference type="Pfam" id="PF00244">
    <property type="entry name" value="14-3-3"/>
    <property type="match status" value="1"/>
</dbReference>
<dbReference type="Gene3D" id="1.20.190.20">
    <property type="entry name" value="14-3-3 domain"/>
    <property type="match status" value="1"/>
</dbReference>
<dbReference type="SUPFAM" id="SSF48371">
    <property type="entry name" value="ARM repeat"/>
    <property type="match status" value="1"/>
</dbReference>